<evidence type="ECO:0000256" key="6">
    <source>
        <dbReference type="ARBA" id="ARBA00038076"/>
    </source>
</evidence>
<evidence type="ECO:0000313" key="10">
    <source>
        <dbReference type="EMBL" id="AIQ13018.1"/>
    </source>
</evidence>
<feature type="transmembrane region" description="Helical" evidence="7">
    <location>
        <begin position="351"/>
        <end position="373"/>
    </location>
</feature>
<evidence type="ECO:0000259" key="8">
    <source>
        <dbReference type="Pfam" id="PF02687"/>
    </source>
</evidence>
<keyword evidence="5 7" id="KW-0472">Membrane</keyword>
<evidence type="ECO:0000313" key="11">
    <source>
        <dbReference type="Proteomes" id="UP000029409"/>
    </source>
</evidence>
<reference evidence="10 11" key="1">
    <citation type="submission" date="2014-08" db="EMBL/GenBank/DDBJ databases">
        <title>Comparative genomics of the Paenibacillus odorifer group.</title>
        <authorList>
            <person name="den Bakker H.C."/>
            <person name="Tsai Y.-C."/>
            <person name="Martin N."/>
            <person name="Korlach J."/>
            <person name="Wiedmann M."/>
        </authorList>
    </citation>
    <scope>NUCLEOTIDE SEQUENCE [LARGE SCALE GENOMIC DNA]</scope>
    <source>
        <strain evidence="10 11">DSM 1735</strain>
    </source>
</reference>
<dbReference type="Pfam" id="PF12704">
    <property type="entry name" value="MacB_PCD"/>
    <property type="match status" value="1"/>
</dbReference>
<protein>
    <submittedName>
        <fullName evidence="10">ABC transporter permease</fullName>
    </submittedName>
</protein>
<dbReference type="InterPro" id="IPR025857">
    <property type="entry name" value="MacB_PCD"/>
</dbReference>
<dbReference type="PANTHER" id="PTHR30572:SF4">
    <property type="entry name" value="ABC TRANSPORTER PERMEASE YTRF"/>
    <property type="match status" value="1"/>
</dbReference>
<dbReference type="eggNOG" id="COG0577">
    <property type="taxonomic scope" value="Bacteria"/>
</dbReference>
<gene>
    <name evidence="10" type="ORF">PDUR_14665</name>
</gene>
<proteinExistence type="inferred from homology"/>
<dbReference type="KEGG" id="pdu:PDUR_14665"/>
<evidence type="ECO:0000256" key="5">
    <source>
        <dbReference type="ARBA" id="ARBA00023136"/>
    </source>
</evidence>
<keyword evidence="4 7" id="KW-1133">Transmembrane helix</keyword>
<evidence type="ECO:0000256" key="3">
    <source>
        <dbReference type="ARBA" id="ARBA00022692"/>
    </source>
</evidence>
<accession>A0A089HRN9</accession>
<evidence type="ECO:0000256" key="1">
    <source>
        <dbReference type="ARBA" id="ARBA00004651"/>
    </source>
</evidence>
<dbReference type="PANTHER" id="PTHR30572">
    <property type="entry name" value="MEMBRANE COMPONENT OF TRANSPORTER-RELATED"/>
    <property type="match status" value="1"/>
</dbReference>
<comment type="similarity">
    <text evidence="6">Belongs to the ABC-4 integral membrane protein family.</text>
</comment>
<feature type="transmembrane region" description="Helical" evidence="7">
    <location>
        <begin position="21"/>
        <end position="41"/>
    </location>
</feature>
<feature type="domain" description="MacB-like periplasmic core" evidence="9">
    <location>
        <begin position="20"/>
        <end position="225"/>
    </location>
</feature>
<dbReference type="InterPro" id="IPR050250">
    <property type="entry name" value="Macrolide_Exporter_MacB"/>
</dbReference>
<feature type="domain" description="ABC3 transporter permease C-terminal" evidence="8">
    <location>
        <begin position="271"/>
        <end position="383"/>
    </location>
</feature>
<keyword evidence="3 7" id="KW-0812">Transmembrane</keyword>
<dbReference type="OrthoDB" id="9770036at2"/>
<dbReference type="Pfam" id="PF02687">
    <property type="entry name" value="FtsX"/>
    <property type="match status" value="1"/>
</dbReference>
<dbReference type="EMBL" id="CP009288">
    <property type="protein sequence ID" value="AIQ13018.1"/>
    <property type="molecule type" value="Genomic_DNA"/>
</dbReference>
<dbReference type="RefSeq" id="WP_042206828.1">
    <property type="nucleotide sequence ID" value="NZ_CP009288.1"/>
</dbReference>
<keyword evidence="2" id="KW-1003">Cell membrane</keyword>
<feature type="transmembrane region" description="Helical" evidence="7">
    <location>
        <begin position="263"/>
        <end position="284"/>
    </location>
</feature>
<feature type="transmembrane region" description="Helical" evidence="7">
    <location>
        <begin position="320"/>
        <end position="345"/>
    </location>
</feature>
<evidence type="ECO:0000256" key="7">
    <source>
        <dbReference type="SAM" id="Phobius"/>
    </source>
</evidence>
<dbReference type="AlphaFoldDB" id="A0A089HRN9"/>
<dbReference type="STRING" id="44251.PDUR_14665"/>
<dbReference type="GO" id="GO:0022857">
    <property type="term" value="F:transmembrane transporter activity"/>
    <property type="evidence" value="ECO:0007669"/>
    <property type="project" value="TreeGrafter"/>
</dbReference>
<organism evidence="10 11">
    <name type="scientific">Paenibacillus durus</name>
    <name type="common">Paenibacillus azotofixans</name>
    <dbReference type="NCBI Taxonomy" id="44251"/>
    <lineage>
        <taxon>Bacteria</taxon>
        <taxon>Bacillati</taxon>
        <taxon>Bacillota</taxon>
        <taxon>Bacilli</taxon>
        <taxon>Bacillales</taxon>
        <taxon>Paenibacillaceae</taxon>
        <taxon>Paenibacillus</taxon>
    </lineage>
</organism>
<dbReference type="Proteomes" id="UP000029409">
    <property type="component" value="Chromosome"/>
</dbReference>
<evidence type="ECO:0000256" key="4">
    <source>
        <dbReference type="ARBA" id="ARBA00022989"/>
    </source>
</evidence>
<name>A0A089HRN9_PAEDU</name>
<evidence type="ECO:0000259" key="9">
    <source>
        <dbReference type="Pfam" id="PF12704"/>
    </source>
</evidence>
<keyword evidence="11" id="KW-1185">Reference proteome</keyword>
<comment type="subcellular location">
    <subcellularLocation>
        <location evidence="1">Cell membrane</location>
        <topology evidence="1">Multi-pass membrane protein</topology>
    </subcellularLocation>
</comment>
<dbReference type="InterPro" id="IPR003838">
    <property type="entry name" value="ABC3_permease_C"/>
</dbReference>
<sequence>MLFESIKMSWENIIHNKLRSFLTMLGIVIGVASIIALITIVQGATNSISDQVNALGVNRIMINAMGTPLKQGLNEDDMNSISKLDNISGVSPTVSGKTGIVYNGHVKEDVSVQGKNEVYFKADSSLLKSGRAINRLDLESKNQVAVIGSNIVSEFYYGVNPVGKELMINGTTYTVIGTLASSSGFGLSSNNDSILIPYTTALRNLNVKSISSLDVYLKDTSLADESVIDIKGVLNAAFNYKDNAYTVNNMGDMIDSFQTMMSMMSMLLGGIAAISLVVGGIGIMNMMLVSITERTTEIGLRKALGATPNRIQLQFIIESIFLSLIGGLIGLILGALIAYIAAALIGLGFSISMSTVSLAIGFSAGVGIIFGYMPARKASRLNPIDALRSL</sequence>
<dbReference type="GO" id="GO:0005886">
    <property type="term" value="C:plasma membrane"/>
    <property type="evidence" value="ECO:0007669"/>
    <property type="project" value="UniProtKB-SubCell"/>
</dbReference>
<evidence type="ECO:0000256" key="2">
    <source>
        <dbReference type="ARBA" id="ARBA00022475"/>
    </source>
</evidence>